<reference evidence="5 6" key="1">
    <citation type="submission" date="2018-01" db="EMBL/GenBank/DDBJ databases">
        <title>Metagenomic assembled genomes from two thermal pools in the Uzon Caldera, Kamchatka, Russia.</title>
        <authorList>
            <person name="Wilkins L."/>
            <person name="Ettinger C."/>
        </authorList>
    </citation>
    <scope>NUCLEOTIDE SEQUENCE [LARGE SCALE GENOMIC DNA]</scope>
    <source>
        <strain evidence="4">ARK-04</strain>
        <strain evidence="3">ZAV-08</strain>
    </source>
</reference>
<dbReference type="Proteomes" id="UP000235460">
    <property type="component" value="Unassembled WGS sequence"/>
</dbReference>
<dbReference type="GO" id="GO:0006935">
    <property type="term" value="P:chemotaxis"/>
    <property type="evidence" value="ECO:0007669"/>
    <property type="project" value="UniProtKB-KW"/>
</dbReference>
<sequence length="157" mass="17675">MQASSVSEYIKKAVEEVVGTYLSKKPILKDTKVKRENTGLKDISVVIGLASEKLEGVFIVSYDKRIIFDFMKNVLGEETNEINKDVIDASGELTNQICGVFRREFEKTGITLQGSTPSIVTGENHKIEIPSKIPRMVFLYQVDENKDLMIEFGLIKK</sequence>
<gene>
    <name evidence="4" type="ORF">C0169_06260</name>
    <name evidence="3" type="ORF">C0190_00525</name>
</gene>
<evidence type="ECO:0000313" key="5">
    <source>
        <dbReference type="Proteomes" id="UP000235460"/>
    </source>
</evidence>
<feature type="domain" description="Chemotaxis phosphatase CheX-like" evidence="2">
    <location>
        <begin position="43"/>
        <end position="138"/>
    </location>
</feature>
<proteinExistence type="predicted"/>
<dbReference type="InterPro" id="IPR028051">
    <property type="entry name" value="CheX-like_dom"/>
</dbReference>
<keyword evidence="1" id="KW-0145">Chemotaxis</keyword>
<dbReference type="InterPro" id="IPR038756">
    <property type="entry name" value="CheX-like"/>
</dbReference>
<name>A0A2N7PQE4_9BACT</name>
<dbReference type="Proteomes" id="UP000235619">
    <property type="component" value="Unassembled WGS sequence"/>
</dbReference>
<accession>A0A2N7PQE4</accession>
<evidence type="ECO:0000256" key="1">
    <source>
        <dbReference type="ARBA" id="ARBA00022500"/>
    </source>
</evidence>
<organism evidence="3 5">
    <name type="scientific">Thermodesulfobacterium geofontis</name>
    <dbReference type="NCBI Taxonomy" id="1295609"/>
    <lineage>
        <taxon>Bacteria</taxon>
        <taxon>Pseudomonadati</taxon>
        <taxon>Thermodesulfobacteriota</taxon>
        <taxon>Thermodesulfobacteria</taxon>
        <taxon>Thermodesulfobacteriales</taxon>
        <taxon>Thermodesulfobacteriaceae</taxon>
        <taxon>Thermodesulfobacterium</taxon>
    </lineage>
</organism>
<comment type="caution">
    <text evidence="3">The sequence shown here is derived from an EMBL/GenBank/DDBJ whole genome shotgun (WGS) entry which is preliminary data.</text>
</comment>
<evidence type="ECO:0000313" key="4">
    <source>
        <dbReference type="EMBL" id="PMP94638.1"/>
    </source>
</evidence>
<dbReference type="PANTHER" id="PTHR39452:SF1">
    <property type="entry name" value="CHEY-P PHOSPHATASE CHEX"/>
    <property type="match status" value="1"/>
</dbReference>
<evidence type="ECO:0000313" key="6">
    <source>
        <dbReference type="Proteomes" id="UP000235619"/>
    </source>
</evidence>
<dbReference type="CDD" id="cd17906">
    <property type="entry name" value="CheX"/>
    <property type="match status" value="1"/>
</dbReference>
<protein>
    <submittedName>
        <fullName evidence="3">Chemotaxis protein CheX</fullName>
    </submittedName>
</protein>
<evidence type="ECO:0000313" key="3">
    <source>
        <dbReference type="EMBL" id="PMP69122.1"/>
    </source>
</evidence>
<evidence type="ECO:0000259" key="2">
    <source>
        <dbReference type="Pfam" id="PF13690"/>
    </source>
</evidence>
<dbReference type="EMBL" id="PNIK01000006">
    <property type="protein sequence ID" value="PMP69122.1"/>
    <property type="molecule type" value="Genomic_DNA"/>
</dbReference>
<dbReference type="Pfam" id="PF13690">
    <property type="entry name" value="CheX"/>
    <property type="match status" value="1"/>
</dbReference>
<dbReference type="EMBL" id="PNJD01000387">
    <property type="protein sequence ID" value="PMP94638.1"/>
    <property type="molecule type" value="Genomic_DNA"/>
</dbReference>
<dbReference type="PANTHER" id="PTHR39452">
    <property type="entry name" value="CHEY-P PHOSPHATASE CHEX"/>
    <property type="match status" value="1"/>
</dbReference>
<dbReference type="SUPFAM" id="SSF103039">
    <property type="entry name" value="CheC-like"/>
    <property type="match status" value="1"/>
</dbReference>
<dbReference type="InterPro" id="IPR028976">
    <property type="entry name" value="CheC-like_sf"/>
</dbReference>
<dbReference type="AlphaFoldDB" id="A0A2N7PQE4"/>
<dbReference type="Gene3D" id="3.40.1550.10">
    <property type="entry name" value="CheC-like"/>
    <property type="match status" value="1"/>
</dbReference>